<comment type="caution">
    <text evidence="11">The sequence shown here is derived from an EMBL/GenBank/DDBJ whole genome shotgun (WGS) entry which is preliminary data.</text>
</comment>
<dbReference type="InParanoid" id="A0A482X040"/>
<dbReference type="EMBL" id="QKKF02020490">
    <property type="protein sequence ID" value="RZF39149.1"/>
    <property type="molecule type" value="Genomic_DNA"/>
</dbReference>
<evidence type="ECO:0000313" key="12">
    <source>
        <dbReference type="Proteomes" id="UP000291343"/>
    </source>
</evidence>
<evidence type="ECO:0000256" key="4">
    <source>
        <dbReference type="ARBA" id="ARBA00022692"/>
    </source>
</evidence>
<evidence type="ECO:0000313" key="11">
    <source>
        <dbReference type="EMBL" id="RZF39149.1"/>
    </source>
</evidence>
<dbReference type="FunCoup" id="A0A482X040">
    <property type="interactions" value="396"/>
</dbReference>
<evidence type="ECO:0000256" key="2">
    <source>
        <dbReference type="ARBA" id="ARBA00007570"/>
    </source>
</evidence>
<accession>A0A482X040</accession>
<dbReference type="GO" id="GO:0005743">
    <property type="term" value="C:mitochondrial inner membrane"/>
    <property type="evidence" value="ECO:0007669"/>
    <property type="project" value="UniProtKB-SubCell"/>
</dbReference>
<feature type="transmembrane region" description="Helical" evidence="10">
    <location>
        <begin position="33"/>
        <end position="54"/>
    </location>
</feature>
<keyword evidence="12" id="KW-1185">Reference proteome</keyword>
<sequence>MAEHSEVTPEVFEEKLNAKLIKVDERMKWKESLFLASVTGVSAFVAFGSTLAMAKRKDPKMFSKGLFASSELPESGTALAMRALKYGTMYAVTGCGLLFYGIWKLSGAENLQDFRMRMGAILPRITKEGAQGRTEFENFTDFMNYVSKKPGDRESK</sequence>
<dbReference type="Proteomes" id="UP000291343">
    <property type="component" value="Unassembled WGS sequence"/>
</dbReference>
<keyword evidence="4 10" id="KW-0812">Transmembrane</keyword>
<dbReference type="Pfam" id="PF07096">
    <property type="entry name" value="DUF1358"/>
    <property type="match status" value="1"/>
</dbReference>
<gene>
    <name evidence="11" type="ORF">LSTR_LSTR005777</name>
</gene>
<proteinExistence type="inferred from homology"/>
<dbReference type="InterPro" id="IPR009792">
    <property type="entry name" value="TMEM242"/>
</dbReference>
<dbReference type="OrthoDB" id="2378895at2759"/>
<comment type="subcellular location">
    <subcellularLocation>
        <location evidence="1">Mitochondrion inner membrane</location>
        <topology evidence="1">Multi-pass membrane protein</topology>
    </subcellularLocation>
</comment>
<reference evidence="11 12" key="1">
    <citation type="journal article" date="2017" name="Gigascience">
        <title>Genome sequence of the small brown planthopper, Laodelphax striatellus.</title>
        <authorList>
            <person name="Zhu J."/>
            <person name="Jiang F."/>
            <person name="Wang X."/>
            <person name="Yang P."/>
            <person name="Bao Y."/>
            <person name="Zhao W."/>
            <person name="Wang W."/>
            <person name="Lu H."/>
            <person name="Wang Q."/>
            <person name="Cui N."/>
            <person name="Li J."/>
            <person name="Chen X."/>
            <person name="Luo L."/>
            <person name="Yu J."/>
            <person name="Kang L."/>
            <person name="Cui F."/>
        </authorList>
    </citation>
    <scope>NUCLEOTIDE SEQUENCE [LARGE SCALE GENOMIC DNA]</scope>
    <source>
        <strain evidence="11">Lst14</strain>
    </source>
</reference>
<evidence type="ECO:0000256" key="6">
    <source>
        <dbReference type="ARBA" id="ARBA00022989"/>
    </source>
</evidence>
<comment type="similarity">
    <text evidence="2">Belongs to the TMEM242 family.</text>
</comment>
<evidence type="ECO:0000256" key="8">
    <source>
        <dbReference type="ARBA" id="ARBA00023136"/>
    </source>
</evidence>
<evidence type="ECO:0000256" key="10">
    <source>
        <dbReference type="SAM" id="Phobius"/>
    </source>
</evidence>
<dbReference type="PANTHER" id="PTHR13141">
    <property type="entry name" value="TRANSMEMBRANE PROTEIN 242"/>
    <property type="match status" value="1"/>
</dbReference>
<evidence type="ECO:0000256" key="3">
    <source>
        <dbReference type="ARBA" id="ARBA00013934"/>
    </source>
</evidence>
<keyword evidence="5" id="KW-0999">Mitochondrion inner membrane</keyword>
<evidence type="ECO:0000256" key="7">
    <source>
        <dbReference type="ARBA" id="ARBA00023128"/>
    </source>
</evidence>
<organism evidence="11 12">
    <name type="scientific">Laodelphax striatellus</name>
    <name type="common">Small brown planthopper</name>
    <name type="synonym">Delphax striatella</name>
    <dbReference type="NCBI Taxonomy" id="195883"/>
    <lineage>
        <taxon>Eukaryota</taxon>
        <taxon>Metazoa</taxon>
        <taxon>Ecdysozoa</taxon>
        <taxon>Arthropoda</taxon>
        <taxon>Hexapoda</taxon>
        <taxon>Insecta</taxon>
        <taxon>Pterygota</taxon>
        <taxon>Neoptera</taxon>
        <taxon>Paraneoptera</taxon>
        <taxon>Hemiptera</taxon>
        <taxon>Auchenorrhyncha</taxon>
        <taxon>Fulgoroidea</taxon>
        <taxon>Delphacidae</taxon>
        <taxon>Criomorphinae</taxon>
        <taxon>Laodelphax</taxon>
    </lineage>
</organism>
<keyword evidence="8 10" id="KW-0472">Membrane</keyword>
<protein>
    <recommendedName>
        <fullName evidence="3">Transmembrane protein 242</fullName>
    </recommendedName>
</protein>
<keyword evidence="7" id="KW-0496">Mitochondrion</keyword>
<evidence type="ECO:0000256" key="1">
    <source>
        <dbReference type="ARBA" id="ARBA00004448"/>
    </source>
</evidence>
<evidence type="ECO:0000256" key="5">
    <source>
        <dbReference type="ARBA" id="ARBA00022792"/>
    </source>
</evidence>
<name>A0A482X040_LAOST</name>
<comment type="function">
    <text evidence="9">Scaffold protein that participates in the c-ring assembly of mitochondrial ATP synthase (F(1)F(0) ATP synthase or complex V) by facilitating the membrane insertion and oligomer formation of the subunit c/ATP5MC3. Participates in the incorporation of the c-ring into vestigial complexes. Additionally influences the incorporation of subunits MT-ATP6, MT-ATP8, ATP5MJ, and ATP5MK in the ATP synthase.</text>
</comment>
<keyword evidence="6 10" id="KW-1133">Transmembrane helix</keyword>
<dbReference type="AlphaFoldDB" id="A0A482X040"/>
<dbReference type="STRING" id="195883.A0A482X040"/>
<evidence type="ECO:0000256" key="9">
    <source>
        <dbReference type="ARBA" id="ARBA00045905"/>
    </source>
</evidence>
<dbReference type="PANTHER" id="PTHR13141:SF4">
    <property type="entry name" value="TRANSMEMBRANE PROTEIN 242"/>
    <property type="match status" value="1"/>
</dbReference>